<feature type="compositionally biased region" description="Polar residues" evidence="7">
    <location>
        <begin position="351"/>
        <end position="364"/>
    </location>
</feature>
<evidence type="ECO:0000256" key="9">
    <source>
        <dbReference type="SAM" id="SignalP"/>
    </source>
</evidence>
<reference evidence="12" key="1">
    <citation type="submission" date="2014-03" db="EMBL/GenBank/DDBJ databases">
        <title>The Genome Sequence of Puccinia striiformis f. sp. tritici PST-78.</title>
        <authorList>
            <consortium name="The Broad Institute Genome Sequencing Platform"/>
            <person name="Cuomo C."/>
            <person name="Hulbert S."/>
            <person name="Chen X."/>
            <person name="Walker B."/>
            <person name="Young S.K."/>
            <person name="Zeng Q."/>
            <person name="Gargeya S."/>
            <person name="Fitzgerald M."/>
            <person name="Haas B."/>
            <person name="Abouelleil A."/>
            <person name="Alvarado L."/>
            <person name="Arachchi H.M."/>
            <person name="Berlin A.M."/>
            <person name="Chapman S.B."/>
            <person name="Goldberg J."/>
            <person name="Griggs A."/>
            <person name="Gujja S."/>
            <person name="Hansen M."/>
            <person name="Howarth C."/>
            <person name="Imamovic A."/>
            <person name="Larimer J."/>
            <person name="McCowan C."/>
            <person name="Montmayeur A."/>
            <person name="Murphy C."/>
            <person name="Neiman D."/>
            <person name="Pearson M."/>
            <person name="Priest M."/>
            <person name="Roberts A."/>
            <person name="Saif S."/>
            <person name="Shea T."/>
            <person name="Sisk P."/>
            <person name="Sykes S."/>
            <person name="Wortman J."/>
            <person name="Nusbaum C."/>
            <person name="Birren B."/>
        </authorList>
    </citation>
    <scope>NUCLEOTIDE SEQUENCE [LARGE SCALE GENOMIC DNA]</scope>
    <source>
        <strain evidence="12">race PST-78</strain>
    </source>
</reference>
<feature type="region of interest" description="Disordered" evidence="7">
    <location>
        <begin position="616"/>
        <end position="641"/>
    </location>
</feature>
<keyword evidence="12" id="KW-1185">Reference proteome</keyword>
<dbReference type="InterPro" id="IPR004837">
    <property type="entry name" value="NaCa_Exmemb"/>
</dbReference>
<evidence type="ECO:0000256" key="5">
    <source>
        <dbReference type="ARBA" id="ARBA00022989"/>
    </source>
</evidence>
<evidence type="ECO:0000259" key="10">
    <source>
        <dbReference type="Pfam" id="PF01699"/>
    </source>
</evidence>
<evidence type="ECO:0000256" key="8">
    <source>
        <dbReference type="SAM" id="Phobius"/>
    </source>
</evidence>
<feature type="domain" description="Sodium/calcium exchanger membrane region" evidence="10">
    <location>
        <begin position="77"/>
        <end position="215"/>
    </location>
</feature>
<keyword evidence="5 8" id="KW-1133">Transmembrane helix</keyword>
<feature type="transmembrane region" description="Helical" evidence="8">
    <location>
        <begin position="1013"/>
        <end position="1033"/>
    </location>
</feature>
<feature type="transmembrane region" description="Helical" evidence="8">
    <location>
        <begin position="173"/>
        <end position="191"/>
    </location>
</feature>
<dbReference type="GO" id="GO:0006874">
    <property type="term" value="P:intracellular calcium ion homeostasis"/>
    <property type="evidence" value="ECO:0007669"/>
    <property type="project" value="TreeGrafter"/>
</dbReference>
<feature type="transmembrane region" description="Helical" evidence="8">
    <location>
        <begin position="970"/>
        <end position="992"/>
    </location>
</feature>
<feature type="transmembrane region" description="Helical" evidence="8">
    <location>
        <begin position="140"/>
        <end position="161"/>
    </location>
</feature>
<feature type="region of interest" description="Disordered" evidence="7">
    <location>
        <begin position="277"/>
        <end position="312"/>
    </location>
</feature>
<name>A0A0L0VTX8_9BASI</name>
<dbReference type="GO" id="GO:0008324">
    <property type="term" value="F:monoatomic cation transmembrane transporter activity"/>
    <property type="evidence" value="ECO:0007669"/>
    <property type="project" value="TreeGrafter"/>
</dbReference>
<accession>A0A0L0VTX8</accession>
<organism evidence="11 12">
    <name type="scientific">Puccinia striiformis f. sp. tritici PST-78</name>
    <dbReference type="NCBI Taxonomy" id="1165861"/>
    <lineage>
        <taxon>Eukaryota</taxon>
        <taxon>Fungi</taxon>
        <taxon>Dikarya</taxon>
        <taxon>Basidiomycota</taxon>
        <taxon>Pucciniomycotina</taxon>
        <taxon>Pucciniomycetes</taxon>
        <taxon>Pucciniales</taxon>
        <taxon>Pucciniaceae</taxon>
        <taxon>Puccinia</taxon>
    </lineage>
</organism>
<comment type="caution">
    <text evidence="11">The sequence shown here is derived from an EMBL/GenBank/DDBJ whole genome shotgun (WGS) entry which is preliminary data.</text>
</comment>
<keyword evidence="9" id="KW-0732">Signal</keyword>
<feature type="transmembrane region" description="Helical" evidence="8">
    <location>
        <begin position="1081"/>
        <end position="1101"/>
    </location>
</feature>
<dbReference type="PANTHER" id="PTHR12266">
    <property type="entry name" value="NA+/CA2+ K+ INDEPENDENT EXCHANGER"/>
    <property type="match status" value="1"/>
</dbReference>
<dbReference type="GO" id="GO:0016020">
    <property type="term" value="C:membrane"/>
    <property type="evidence" value="ECO:0007669"/>
    <property type="project" value="UniProtKB-SubCell"/>
</dbReference>
<dbReference type="Proteomes" id="UP000054564">
    <property type="component" value="Unassembled WGS sequence"/>
</dbReference>
<protein>
    <recommendedName>
        <fullName evidence="10">Sodium/calcium exchanger membrane region domain-containing protein</fullName>
    </recommendedName>
</protein>
<feature type="region of interest" description="Disordered" evidence="7">
    <location>
        <begin position="570"/>
        <end position="602"/>
    </location>
</feature>
<keyword evidence="4 8" id="KW-0812">Transmembrane</keyword>
<evidence type="ECO:0000256" key="7">
    <source>
        <dbReference type="SAM" id="MobiDB-lite"/>
    </source>
</evidence>
<evidence type="ECO:0000256" key="6">
    <source>
        <dbReference type="ARBA" id="ARBA00023136"/>
    </source>
</evidence>
<dbReference type="InterPro" id="IPR051359">
    <property type="entry name" value="CaCA_antiporter"/>
</dbReference>
<feature type="domain" description="Sodium/calcium exchanger membrane region" evidence="10">
    <location>
        <begin position="1019"/>
        <end position="1166"/>
    </location>
</feature>
<feature type="chain" id="PRO_5005550600" description="Sodium/calcium exchanger membrane region domain-containing protein" evidence="9">
    <location>
        <begin position="32"/>
        <end position="1176"/>
    </location>
</feature>
<feature type="transmembrane region" description="Helical" evidence="8">
    <location>
        <begin position="69"/>
        <end position="89"/>
    </location>
</feature>
<dbReference type="InterPro" id="IPR044880">
    <property type="entry name" value="NCX_ion-bd_dom_sf"/>
</dbReference>
<evidence type="ECO:0000256" key="3">
    <source>
        <dbReference type="ARBA" id="ARBA00022448"/>
    </source>
</evidence>
<dbReference type="Pfam" id="PF01699">
    <property type="entry name" value="Na_Ca_ex"/>
    <property type="match status" value="2"/>
</dbReference>
<sequence length="1176" mass="130598">MMMTQKQGYKLLGLTLTILLTISLINHQTEQHLLAKTINTHQVDQQKEPISLIDYSRLYHNQQSQNKKAFVIIFLVLWLGFLFSFVGIVASDFFCPNLSTISFRLGLSENLAGVTLLGFGNGAPDVFSTFAAMKANTGSLAIGELIGAASFIVSVVVGSMSISRPFKVPRHSFLRDIGFFIIAIIFVLFIVKEGVIHRWQANTLVLLYFIYVLAVLISSWSVERKRIKLDQLQIARSEYTHDDQLLEHYMDDPDFPIQPIPEEEPSALIPELSQDELTTNPSDRLSPQIGSPRPTAHRLQSSSSSRSHESFQTLLETSCYPLPLPVRQRRMRAPSLSYRAGNPYIGGINLLGQSTSTMSPNTSFPHPALPPPPPPRSNSSQDGLGSPELMVRRRKSSMIRNHPIRASLLGAIEFRDVVNSLARDSITAHQPLPRLPGSMSPQLSHSPAKGRRSRSGSMLVGHRPNNSISPATPNRRLPFPNRSDSDRPRRKTEFALPEINTFIPNRTRHRLTQSQSSIIPTLPRPWDLPKPVDSSPGIVEYSPGIVEGTAQENIINLTSSPQKHRSILLPNEQRPADKDRDPIIGPFQTPGSPTLKHKPRPLPSILITSDRHEILSLPDSPSQAECPVSHRPSSPNDDTRRQDRIRRWRVLIYVIWESLFPTLKDWKIKSLLGKIVAILSAPAVLVLTLTLPVVDETSEDDQDGSCFDDDDQGFEKFQALNGVVLEDNEAGLDESEEENTNTDISLNRDDADIDRSGLFGREGNCRRISWTKQARTPSNMTEEERDKHARVEGRSFQMTGSSYPMVDVTNPPISSSSMTRTSTPPDPHSSMIDVRLLVNGKIVDGDSKINRAQEDIKVVGSSSAQHLRSPFGSSPDDRALEEEEDQEEEEEDQEEEDDEEWRLDQIERDQYSSQHIARLLATIQSFLAPSFWFICLGSPSSSTTFESPPPPDEIIGSGISLTQLSGIRNYSLLFLESLVCFLTGLILSSLVYKYLKPPSSTNELVQQGLIQKVKISLCILGFINSMIWILNIVNEVIEILTTFGFIFGLSDSILGLTIFGIGNSLGDLVANVTLAKMGYPVMAFSASFGGPLLNILLGVGLSSSLIMSSTSSSTIHIHTSHSLLLSTIVLLIVLLFLLVYIPCVQKFSFDKHVGYALIASYCCVFTANLFVEIFLS</sequence>
<feature type="region of interest" description="Disordered" evidence="7">
    <location>
        <begin position="859"/>
        <end position="900"/>
    </location>
</feature>
<evidence type="ECO:0000256" key="2">
    <source>
        <dbReference type="ARBA" id="ARBA00008170"/>
    </source>
</evidence>
<dbReference type="EMBL" id="AJIL01000021">
    <property type="protein sequence ID" value="KNF02739.1"/>
    <property type="molecule type" value="Genomic_DNA"/>
</dbReference>
<feature type="transmembrane region" description="Helical" evidence="8">
    <location>
        <begin position="1121"/>
        <end position="1141"/>
    </location>
</feature>
<dbReference type="STRING" id="1165861.A0A0L0VTX8"/>
<feature type="transmembrane region" description="Helical" evidence="8">
    <location>
        <begin position="1153"/>
        <end position="1175"/>
    </location>
</feature>
<gene>
    <name evidence="11" type="ORF">PSTG_04024</name>
</gene>
<feature type="compositionally biased region" description="Acidic residues" evidence="7">
    <location>
        <begin position="879"/>
        <end position="900"/>
    </location>
</feature>
<comment type="subcellular location">
    <subcellularLocation>
        <location evidence="1">Membrane</location>
        <topology evidence="1">Multi-pass membrane protein</topology>
    </subcellularLocation>
</comment>
<evidence type="ECO:0000256" key="4">
    <source>
        <dbReference type="ARBA" id="ARBA00022692"/>
    </source>
</evidence>
<feature type="compositionally biased region" description="Polar residues" evidence="7">
    <location>
        <begin position="277"/>
        <end position="289"/>
    </location>
</feature>
<evidence type="ECO:0000313" key="11">
    <source>
        <dbReference type="EMBL" id="KNF02739.1"/>
    </source>
</evidence>
<keyword evidence="3" id="KW-0813">Transport</keyword>
<keyword evidence="6 8" id="KW-0472">Membrane</keyword>
<feature type="compositionally biased region" description="Pro residues" evidence="7">
    <location>
        <begin position="367"/>
        <end position="376"/>
    </location>
</feature>
<proteinExistence type="inferred from homology"/>
<feature type="compositionally biased region" description="Basic and acidic residues" evidence="7">
    <location>
        <begin position="483"/>
        <end position="493"/>
    </location>
</feature>
<feature type="transmembrane region" description="Helical" evidence="8">
    <location>
        <begin position="1039"/>
        <end position="1061"/>
    </location>
</feature>
<feature type="region of interest" description="Disordered" evidence="7">
    <location>
        <begin position="800"/>
        <end position="831"/>
    </location>
</feature>
<feature type="region of interest" description="Disordered" evidence="7">
    <location>
        <begin position="351"/>
        <end position="386"/>
    </location>
</feature>
<feature type="compositionally biased region" description="Low complexity" evidence="7">
    <location>
        <begin position="811"/>
        <end position="823"/>
    </location>
</feature>
<evidence type="ECO:0000313" key="12">
    <source>
        <dbReference type="Proteomes" id="UP000054564"/>
    </source>
</evidence>
<dbReference type="AlphaFoldDB" id="A0A0L0VTX8"/>
<comment type="similarity">
    <text evidence="2">Belongs to the Ca(2+):cation antiporter (CaCA) (TC 2.A.19) family.</text>
</comment>
<evidence type="ECO:0000256" key="1">
    <source>
        <dbReference type="ARBA" id="ARBA00004141"/>
    </source>
</evidence>
<feature type="transmembrane region" description="Helical" evidence="8">
    <location>
        <begin position="203"/>
        <end position="222"/>
    </location>
</feature>
<dbReference type="PANTHER" id="PTHR12266:SF0">
    <property type="entry name" value="MITOCHONDRIAL SODIUM_CALCIUM EXCHANGER PROTEIN"/>
    <property type="match status" value="1"/>
</dbReference>
<feature type="region of interest" description="Disordered" evidence="7">
    <location>
        <begin position="429"/>
        <end position="494"/>
    </location>
</feature>
<dbReference type="OrthoDB" id="2503876at2759"/>
<dbReference type="Gene3D" id="1.20.1420.30">
    <property type="entry name" value="NCX, central ion-binding region"/>
    <property type="match status" value="2"/>
</dbReference>
<feature type="signal peptide" evidence="9">
    <location>
        <begin position="1"/>
        <end position="31"/>
    </location>
</feature>